<comment type="caution">
    <text evidence="2">The sequence shown here is derived from an EMBL/GenBank/DDBJ whole genome shotgun (WGS) entry which is preliminary data.</text>
</comment>
<dbReference type="RefSeq" id="WP_071534987.1">
    <property type="nucleotide sequence ID" value="NZ_CAADNP010000175.1"/>
</dbReference>
<dbReference type="AlphaFoldDB" id="A0A367M6B0"/>
<accession>A0A367M6B0</accession>
<gene>
    <name evidence="2" type="ORF">DT376_21085</name>
</gene>
<name>A0A367M6B0_PSEAI</name>
<dbReference type="EMBL" id="QORE01000774">
    <property type="protein sequence ID" value="RCI72930.1"/>
    <property type="molecule type" value="Genomic_DNA"/>
</dbReference>
<feature type="region of interest" description="Disordered" evidence="1">
    <location>
        <begin position="73"/>
        <end position="148"/>
    </location>
</feature>
<proteinExistence type="predicted"/>
<organism evidence="2 3">
    <name type="scientific">Pseudomonas aeruginosa</name>
    <dbReference type="NCBI Taxonomy" id="287"/>
    <lineage>
        <taxon>Bacteria</taxon>
        <taxon>Pseudomonadati</taxon>
        <taxon>Pseudomonadota</taxon>
        <taxon>Gammaproteobacteria</taxon>
        <taxon>Pseudomonadales</taxon>
        <taxon>Pseudomonadaceae</taxon>
        <taxon>Pseudomonas</taxon>
    </lineage>
</organism>
<sequence>MARTTSKSWERYGRRFLLRLSFKRPAELAVMDEFDRRSAELGKPDKEYLKLCLSVGNQILSAKALGSVSVALSNNESNNTQKDEQRISGNESRVETTVVGQQQAQEPEPPSVPRNTVQQEREASPPPAAEQVRAPSAKGLLGGLMRHG</sequence>
<reference evidence="2 3" key="1">
    <citation type="submission" date="2018-07" db="EMBL/GenBank/DDBJ databases">
        <title>Mechanisms of high-level aminoglycoside resistance among Gram-negative pathogens in Brazil.</title>
        <authorList>
            <person name="Ballaben A.S."/>
            <person name="Darini A.L.C."/>
            <person name="Doi Y."/>
        </authorList>
    </citation>
    <scope>NUCLEOTIDE SEQUENCE [LARGE SCALE GENOMIC DNA]</scope>
    <source>
        <strain evidence="2 3">B2-305</strain>
    </source>
</reference>
<evidence type="ECO:0000256" key="1">
    <source>
        <dbReference type="SAM" id="MobiDB-lite"/>
    </source>
</evidence>
<dbReference type="Proteomes" id="UP000253594">
    <property type="component" value="Unassembled WGS sequence"/>
</dbReference>
<protein>
    <submittedName>
        <fullName evidence="2">Uncharacterized protein</fullName>
    </submittedName>
</protein>
<evidence type="ECO:0000313" key="2">
    <source>
        <dbReference type="EMBL" id="RCI72930.1"/>
    </source>
</evidence>
<evidence type="ECO:0000313" key="3">
    <source>
        <dbReference type="Proteomes" id="UP000253594"/>
    </source>
</evidence>